<dbReference type="Proteomes" id="UP000600139">
    <property type="component" value="Unassembled WGS sequence"/>
</dbReference>
<keyword evidence="1" id="KW-0812">Transmembrane</keyword>
<feature type="transmembrane region" description="Helical" evidence="1">
    <location>
        <begin position="12"/>
        <end position="34"/>
    </location>
</feature>
<comment type="caution">
    <text evidence="2">The sequence shown here is derived from an EMBL/GenBank/DDBJ whole genome shotgun (WGS) entry which is preliminary data.</text>
</comment>
<evidence type="ECO:0000256" key="1">
    <source>
        <dbReference type="SAM" id="Phobius"/>
    </source>
</evidence>
<sequence>MRRPRVRTGRAGYVSLVLVLSTGTILSLLMIYAYRRAMNSHTIQSRVQLRVDYSEKEEAILRSIVAITPNRAIRAMQAESNSSATISNPLRWQDIFTESLALANSRTSISAPLMTSLNISGLRVANTGDSDLGTPSRIFAAIAPETGYVSPGINRALEAGYPAPLVLSDTTAAANDKLYPLITHAKSHGTISQGGVGLPVASYPAFNLVKYPQINFGYARPGDDIVARRNWWAFSVDVADHDDDRTFLVRPKRNFVLSIYEIPSQLSISAASHMSLGRYASGDAWTNVNIDGGMFVGKADVLGDTALPALASRRGMTLSSGTTIGGRGFTGNPFSPGVREEHQVTQGDFFPVSLASESGRAAFIAHNRGAEFFDRYFLPTSEPNAISPTTWNNYTVGAQQCAMRLDISQIVKSSNPANITPTHFRFSYLKNGVRQNLSIQLSGQPPGYYGFWPEDGSYNFGTDVVDVAYGKNGVYTYKNNVTGLVTFNNATFGDPLVGTVKTGYLKLPFEVSGSKPDGRTCVAVYPQRFKAFLAALGADSTAVNSSLVVNVDYKTSIGDTYPKNPLPTNPPTPYLSTDYGVILKECGNLTSFTKGFSLVTNMRLYIGDDFNIVPTTPPAGYTPAVTLSNPTGRFMPPCSLFAPDKRYGVESDPFAVNIGGQVGSLASETATEGVRPLDAKTVSGNAVAAERIHVNLSQIRHPSEVPPIVMMNWLVVLEERRKEFY</sequence>
<name>A0A934VBR2_9BACT</name>
<keyword evidence="1" id="KW-1133">Transmembrane helix</keyword>
<keyword evidence="1" id="KW-0472">Membrane</keyword>
<dbReference type="AlphaFoldDB" id="A0A934VBR2"/>
<evidence type="ECO:0000313" key="2">
    <source>
        <dbReference type="EMBL" id="MBK1815694.1"/>
    </source>
</evidence>
<dbReference type="RefSeq" id="WP_200350651.1">
    <property type="nucleotide sequence ID" value="NZ_BAABHZ010000008.1"/>
</dbReference>
<proteinExistence type="predicted"/>
<protein>
    <submittedName>
        <fullName evidence="2">Uncharacterized protein</fullName>
    </submittedName>
</protein>
<dbReference type="EMBL" id="JAENIK010000009">
    <property type="protein sequence ID" value="MBK1815694.1"/>
    <property type="molecule type" value="Genomic_DNA"/>
</dbReference>
<accession>A0A934VBR2</accession>
<gene>
    <name evidence="2" type="ORF">JIN84_08705</name>
</gene>
<organism evidence="2 3">
    <name type="scientific">Luteolibacter yonseiensis</name>
    <dbReference type="NCBI Taxonomy" id="1144680"/>
    <lineage>
        <taxon>Bacteria</taxon>
        <taxon>Pseudomonadati</taxon>
        <taxon>Verrucomicrobiota</taxon>
        <taxon>Verrucomicrobiia</taxon>
        <taxon>Verrucomicrobiales</taxon>
        <taxon>Verrucomicrobiaceae</taxon>
        <taxon>Luteolibacter</taxon>
    </lineage>
</organism>
<reference evidence="2" key="1">
    <citation type="submission" date="2021-01" db="EMBL/GenBank/DDBJ databases">
        <title>Modified the classification status of verrucomicrobia.</title>
        <authorList>
            <person name="Feng X."/>
        </authorList>
    </citation>
    <scope>NUCLEOTIDE SEQUENCE</scope>
    <source>
        <strain evidence="2">JCM 18052</strain>
    </source>
</reference>
<keyword evidence="3" id="KW-1185">Reference proteome</keyword>
<evidence type="ECO:0000313" key="3">
    <source>
        <dbReference type="Proteomes" id="UP000600139"/>
    </source>
</evidence>